<proteinExistence type="predicted"/>
<dbReference type="GO" id="GO:0003677">
    <property type="term" value="F:DNA binding"/>
    <property type="evidence" value="ECO:0007669"/>
    <property type="project" value="InterPro"/>
</dbReference>
<evidence type="ECO:0000259" key="1">
    <source>
        <dbReference type="Pfam" id="PF01609"/>
    </source>
</evidence>
<dbReference type="Pfam" id="PF01609">
    <property type="entry name" value="DDE_Tnp_1"/>
    <property type="match status" value="1"/>
</dbReference>
<evidence type="ECO:0000259" key="2">
    <source>
        <dbReference type="Pfam" id="PF05598"/>
    </source>
</evidence>
<name>A0AA35RKS3_GEOBA</name>
<evidence type="ECO:0000313" key="4">
    <source>
        <dbReference type="Proteomes" id="UP001174909"/>
    </source>
</evidence>
<comment type="caution">
    <text evidence="3">The sequence shown here is derived from an EMBL/GenBank/DDBJ whole genome shotgun (WGS) entry which is preliminary data.</text>
</comment>
<feature type="non-terminal residue" evidence="3">
    <location>
        <position position="426"/>
    </location>
</feature>
<evidence type="ECO:0008006" key="5">
    <source>
        <dbReference type="Google" id="ProtNLM"/>
    </source>
</evidence>
<sequence>MLGERSDQRGLWEADRLYLDHVGRDTFYGLLASLRGRLFRDADFAEFYCPDNGRDSVPPSLLATALLLQSHDKVSDAEAKARADFDLRWKVALGIEVEDRPFAKSTLQVFRAQLILHDKVREVFESSLRLARESGYLKKRSMKVALDTTNILGRGAVKDTCNLLADGIVQLLRTLAAVEKITVKEWGKAQGYGRYLASSIKGEAAIDWSDKRARQTLLAEIVRDADRLLELSRQAQGELTKDGEERQHIVTAAELLGQLLLQDVERVEGGVSLKDGVSRDRMMSVHDPEMRHGHKSSSRRFDGHKAAIVVDTDSQLITAVAVLPGNAPDNLGALELVEQSEANTGVPVQEAMGDAAYGDGATRQTFADVGRKLVARVPGRPDRKHFPKDDFVIDLAAGSCTCPAGQVTHTIVPAGKRTDAAGRVYR</sequence>
<evidence type="ECO:0000313" key="3">
    <source>
        <dbReference type="EMBL" id="CAI8013363.1"/>
    </source>
</evidence>
<dbReference type="GO" id="GO:0006313">
    <property type="term" value="P:DNA transposition"/>
    <property type="evidence" value="ECO:0007669"/>
    <property type="project" value="InterPro"/>
</dbReference>
<protein>
    <recommendedName>
        <fullName evidence="5">Transposase</fullName>
    </recommendedName>
</protein>
<dbReference type="InterPro" id="IPR008490">
    <property type="entry name" value="Transposase_InsH_N"/>
</dbReference>
<dbReference type="PANTHER" id="PTHR35604">
    <property type="entry name" value="TRANSPOSASE INSH FOR INSERTION SEQUENCE ELEMENT IS5A-RELATED"/>
    <property type="match status" value="1"/>
</dbReference>
<keyword evidence="4" id="KW-1185">Reference proteome</keyword>
<dbReference type="GO" id="GO:0004803">
    <property type="term" value="F:transposase activity"/>
    <property type="evidence" value="ECO:0007669"/>
    <property type="project" value="InterPro"/>
</dbReference>
<dbReference type="Pfam" id="PF05598">
    <property type="entry name" value="DUF772"/>
    <property type="match status" value="1"/>
</dbReference>
<dbReference type="InterPro" id="IPR002559">
    <property type="entry name" value="Transposase_11"/>
</dbReference>
<dbReference type="AlphaFoldDB" id="A0AA35RKS3"/>
<organism evidence="3 4">
    <name type="scientific">Geodia barretti</name>
    <name type="common">Barrett's horny sponge</name>
    <dbReference type="NCBI Taxonomy" id="519541"/>
    <lineage>
        <taxon>Eukaryota</taxon>
        <taxon>Metazoa</taxon>
        <taxon>Porifera</taxon>
        <taxon>Demospongiae</taxon>
        <taxon>Heteroscleromorpha</taxon>
        <taxon>Tetractinellida</taxon>
        <taxon>Astrophorina</taxon>
        <taxon>Geodiidae</taxon>
        <taxon>Geodia</taxon>
    </lineage>
</organism>
<dbReference type="Proteomes" id="UP001174909">
    <property type="component" value="Unassembled WGS sequence"/>
</dbReference>
<gene>
    <name evidence="3" type="ORF">GBAR_LOCUS8487</name>
</gene>
<feature type="domain" description="Transposase IS4-like" evidence="1">
    <location>
        <begin position="284"/>
        <end position="378"/>
    </location>
</feature>
<dbReference type="PANTHER" id="PTHR35604:SF2">
    <property type="entry name" value="TRANSPOSASE INSH FOR INSERTION SEQUENCE ELEMENT IS5A-RELATED"/>
    <property type="match status" value="1"/>
</dbReference>
<accession>A0AA35RKS3</accession>
<reference evidence="3" key="1">
    <citation type="submission" date="2023-03" db="EMBL/GenBank/DDBJ databases">
        <authorList>
            <person name="Steffen K."/>
            <person name="Cardenas P."/>
        </authorList>
    </citation>
    <scope>NUCLEOTIDE SEQUENCE</scope>
</reference>
<dbReference type="EMBL" id="CASHTH010001257">
    <property type="protein sequence ID" value="CAI8013363.1"/>
    <property type="molecule type" value="Genomic_DNA"/>
</dbReference>
<feature type="domain" description="Transposase InsH N-terminal" evidence="2">
    <location>
        <begin position="39"/>
        <end position="112"/>
    </location>
</feature>